<gene>
    <name evidence="1" type="ORF">SDC9_04672</name>
</gene>
<evidence type="ECO:0000313" key="1">
    <source>
        <dbReference type="EMBL" id="MPL59124.1"/>
    </source>
</evidence>
<sequence>MIRLRIPKTRAFRPNFPLSFPLSFLFSILALFLPLYSCSSKTVTSFPWNSSEGKPLAFTQTKDFPEGQENRFGPGREHNAYKLVEALVLPEGYMVAAELSAIREDLVLGFSLGPELNKLGEELRFALPKGRSRFYLSLPAGRSLRVLSLNLDAGAPGKSGDFEEWARLESVKILPSFRGFEELEGGYRVSDGISIKKPEPGASRISIQNPPASFGAGDSPVLVLRYRQRAELDMVIEAGTRLLARCMSANREIRLPLSALGTLETLGSLQITAPDAVGLASAFIESASADQAHLTDPGTLLLGEGPGQGEEYRWYRWDLLPSVILFDFRNYDIQDAYLKRLAFFVEKRGFVGRLAPNQEIAPLHGWNAHDYKAEDLARFFALAEKQRFPLNPEELRLRDFLLAQGLIHKRGGGYGFSENGAIISISRESPDYLRRTFLTHESSHAIFFADARYRTFCIDLWNGMPEEEKWFWKLYFGWMNYNTASSYLMANEVQAYLVQQAPGRAGDYFTETLVERLLEHHPELEEKIARYMEEFSGSFEARAKVLDSWLRSNYGFKAGSIYFLR</sequence>
<comment type="caution">
    <text evidence="1">The sequence shown here is derived from an EMBL/GenBank/DDBJ whole genome shotgun (WGS) entry which is preliminary data.</text>
</comment>
<dbReference type="AlphaFoldDB" id="A0A644SWX4"/>
<reference evidence="1" key="1">
    <citation type="submission" date="2019-08" db="EMBL/GenBank/DDBJ databases">
        <authorList>
            <person name="Kucharzyk K."/>
            <person name="Murdoch R.W."/>
            <person name="Higgins S."/>
            <person name="Loffler F."/>
        </authorList>
    </citation>
    <scope>NUCLEOTIDE SEQUENCE</scope>
</reference>
<name>A0A644SWX4_9ZZZZ</name>
<accession>A0A644SWX4</accession>
<protein>
    <submittedName>
        <fullName evidence="1">Uncharacterized protein</fullName>
    </submittedName>
</protein>
<dbReference type="EMBL" id="VSSQ01000008">
    <property type="protein sequence ID" value="MPL59124.1"/>
    <property type="molecule type" value="Genomic_DNA"/>
</dbReference>
<organism evidence="1">
    <name type="scientific">bioreactor metagenome</name>
    <dbReference type="NCBI Taxonomy" id="1076179"/>
    <lineage>
        <taxon>unclassified sequences</taxon>
        <taxon>metagenomes</taxon>
        <taxon>ecological metagenomes</taxon>
    </lineage>
</organism>
<proteinExistence type="predicted"/>